<feature type="signal peptide" evidence="1">
    <location>
        <begin position="1"/>
        <end position="19"/>
    </location>
</feature>
<proteinExistence type="predicted"/>
<gene>
    <name evidence="2" type="ORF">NM961_20905</name>
</gene>
<dbReference type="Proteomes" id="UP001165498">
    <property type="component" value="Unassembled WGS sequence"/>
</dbReference>
<keyword evidence="1" id="KW-0732">Signal</keyword>
<evidence type="ECO:0000313" key="3">
    <source>
        <dbReference type="Proteomes" id="UP001165498"/>
    </source>
</evidence>
<dbReference type="SMART" id="SM00567">
    <property type="entry name" value="EZ_HEAT"/>
    <property type="match status" value="4"/>
</dbReference>
<dbReference type="SUPFAM" id="SSF48371">
    <property type="entry name" value="ARM repeat"/>
    <property type="match status" value="1"/>
</dbReference>
<keyword evidence="3" id="KW-1185">Reference proteome</keyword>
<name>A0ABT1QY18_9GAMM</name>
<dbReference type="EMBL" id="JANFQO010000026">
    <property type="protein sequence ID" value="MCQ4167182.1"/>
    <property type="molecule type" value="Genomic_DNA"/>
</dbReference>
<protein>
    <submittedName>
        <fullName evidence="2">HEAT repeat domain-containing protein</fullName>
    </submittedName>
</protein>
<dbReference type="InterPro" id="IPR011989">
    <property type="entry name" value="ARM-like"/>
</dbReference>
<dbReference type="Gene3D" id="1.25.10.10">
    <property type="entry name" value="Leucine-rich Repeat Variant"/>
    <property type="match status" value="1"/>
</dbReference>
<comment type="caution">
    <text evidence="2">The sequence shown here is derived from an EMBL/GenBank/DDBJ whole genome shotgun (WGS) entry which is preliminary data.</text>
</comment>
<sequence>MRLFFSLILGLAAPLSLSAAGLEQRLAGADGWVTWQVPMIAGAGEPCCHEIRRGQVINKGCDLDERGWNISSGDTAAAGGAGLLALYAHVKGGSVDRIRAYAASCPVRSREALRTLDAVDPAASVAWLDGQARRSDRKGKDSDDEAVAALAYHATPAALSALQGLAEPARPREQREKALFWMGQARGAEGVNAVDAYARGDADAEIRSHAVFVLSQSPEHDTYPRVLAVAGSDRSAAVRGKALFWLAQMEDPRAGDDILAALRRDPDAEAREQAVFALSQLEDGAGDAALIRVVRGDYPREVKQKALFWLGQSGSETALGFLDEVLK</sequence>
<dbReference type="RefSeq" id="WP_255916371.1">
    <property type="nucleotide sequence ID" value="NZ_JANFQO010000026.1"/>
</dbReference>
<feature type="chain" id="PRO_5045526129" evidence="1">
    <location>
        <begin position="20"/>
        <end position="327"/>
    </location>
</feature>
<evidence type="ECO:0000313" key="2">
    <source>
        <dbReference type="EMBL" id="MCQ4167182.1"/>
    </source>
</evidence>
<accession>A0ABT1QY18</accession>
<evidence type="ECO:0000256" key="1">
    <source>
        <dbReference type="SAM" id="SignalP"/>
    </source>
</evidence>
<dbReference type="Pfam" id="PF13646">
    <property type="entry name" value="HEAT_2"/>
    <property type="match status" value="1"/>
</dbReference>
<reference evidence="2" key="1">
    <citation type="submission" date="2022-07" db="EMBL/GenBank/DDBJ databases">
        <title>Tahibacter sp., a new gammaproteobacterium isolated from the silt sample collected at pig farm.</title>
        <authorList>
            <person name="Chen H."/>
        </authorList>
    </citation>
    <scope>NUCLEOTIDE SEQUENCE</scope>
    <source>
        <strain evidence="2">P2K</strain>
    </source>
</reference>
<dbReference type="InterPro" id="IPR004155">
    <property type="entry name" value="PBS_lyase_HEAT"/>
</dbReference>
<dbReference type="InterPro" id="IPR016024">
    <property type="entry name" value="ARM-type_fold"/>
</dbReference>
<organism evidence="2 3">
    <name type="scientific">Tahibacter harae</name>
    <dbReference type="NCBI Taxonomy" id="2963937"/>
    <lineage>
        <taxon>Bacteria</taxon>
        <taxon>Pseudomonadati</taxon>
        <taxon>Pseudomonadota</taxon>
        <taxon>Gammaproteobacteria</taxon>
        <taxon>Lysobacterales</taxon>
        <taxon>Rhodanobacteraceae</taxon>
        <taxon>Tahibacter</taxon>
    </lineage>
</organism>